<feature type="domain" description="Disease resistance R13L4/SHOC-2-like LRR" evidence="8">
    <location>
        <begin position="550"/>
        <end position="820"/>
    </location>
</feature>
<dbReference type="Gene3D" id="1.10.10.10">
    <property type="entry name" value="Winged helix-like DNA-binding domain superfamily/Winged helix DNA-binding domain"/>
    <property type="match status" value="1"/>
</dbReference>
<dbReference type="PRINTS" id="PR00364">
    <property type="entry name" value="DISEASERSIST"/>
</dbReference>
<dbReference type="Pfam" id="PF23598">
    <property type="entry name" value="LRR_14"/>
    <property type="match status" value="1"/>
</dbReference>
<evidence type="ECO:0000313" key="9">
    <source>
        <dbReference type="EMBL" id="KAF3437604.1"/>
    </source>
</evidence>
<dbReference type="Gene3D" id="1.10.8.430">
    <property type="entry name" value="Helical domain of apoptotic protease-activating factors"/>
    <property type="match status" value="1"/>
</dbReference>
<evidence type="ECO:0000256" key="4">
    <source>
        <dbReference type="SAM" id="MobiDB-lite"/>
    </source>
</evidence>
<feature type="region of interest" description="Disordered" evidence="4">
    <location>
        <begin position="132"/>
        <end position="151"/>
    </location>
</feature>
<feature type="domain" description="Disease resistance N-terminal" evidence="6">
    <location>
        <begin position="5"/>
        <end position="88"/>
    </location>
</feature>
<dbReference type="InterPro" id="IPR041118">
    <property type="entry name" value="Rx_N"/>
</dbReference>
<dbReference type="Gene3D" id="3.80.10.10">
    <property type="entry name" value="Ribonuclease Inhibitor"/>
    <property type="match status" value="1"/>
</dbReference>
<dbReference type="SUPFAM" id="SSF52540">
    <property type="entry name" value="P-loop containing nucleoside triphosphate hydrolases"/>
    <property type="match status" value="1"/>
</dbReference>
<feature type="domain" description="Disease resistance protein winged helix" evidence="7">
    <location>
        <begin position="413"/>
        <end position="484"/>
    </location>
</feature>
<dbReference type="Gene3D" id="1.20.5.4130">
    <property type="match status" value="1"/>
</dbReference>
<comment type="caution">
    <text evidence="9">The sequence shown here is derived from an EMBL/GenBank/DDBJ whole genome shotgun (WGS) entry which is preliminary data.</text>
</comment>
<evidence type="ECO:0000259" key="7">
    <source>
        <dbReference type="Pfam" id="PF23559"/>
    </source>
</evidence>
<keyword evidence="3" id="KW-0611">Plant defense</keyword>
<dbReference type="SUPFAM" id="SSF52047">
    <property type="entry name" value="RNI-like"/>
    <property type="match status" value="1"/>
</dbReference>
<dbReference type="InterPro" id="IPR055414">
    <property type="entry name" value="LRR_R13L4/SHOC2-like"/>
</dbReference>
<dbReference type="CDD" id="cd14798">
    <property type="entry name" value="RX-CC_like"/>
    <property type="match status" value="1"/>
</dbReference>
<keyword evidence="1" id="KW-0677">Repeat</keyword>
<keyword evidence="2" id="KW-0547">Nucleotide-binding</keyword>
<dbReference type="InterPro" id="IPR036388">
    <property type="entry name" value="WH-like_DNA-bd_sf"/>
</dbReference>
<dbReference type="PANTHER" id="PTHR23155:SF1193">
    <property type="entry name" value="DISEASE RESISTANCE PROTEIN RPP13-RELATED"/>
    <property type="match status" value="1"/>
</dbReference>
<evidence type="ECO:0000256" key="1">
    <source>
        <dbReference type="ARBA" id="ARBA00022737"/>
    </source>
</evidence>
<protein>
    <submittedName>
        <fullName evidence="9">Uncharacterized protein</fullName>
    </submittedName>
</protein>
<sequence length="877" mass="102181">MADIFVPILVENLFKLLAYEENLLGGVKDGVISLQNDLEFMNAFLKKSSGKRNDEIVKVLTDQIRDVTLDSEDVIDTYIGRVIKQRRRNLLWKLFHSIDHASVLHGVANQTSTIKRRIQDIYENKARYDIGEADQPSVDDEDAEQSLQRRRRNVEEDDVVGFEKHITTLINQLTNQSYLRREVISIHGMGGLGKTTLARKIYKDTRVKHHFDFCAWVSVSQQWQPKSLLLDVLRNFKQISQETSEKAVEDLKAELHEHLKGKKYLILMDDIWSTQVWEELRVAFPDDSNGSRILITTREREVAWHASPAPPYELQFLDENESWELLQKKVFQGGQCLPNLEEPGRELAKRCRGLPLSIVLLGGILASKEKSHRVWSRFLGNVNSYLAEGVSILKLSYNHLPRELKPCFLYVGMFPEDSEIIVKHLIELWIAEGFIQSTRNRSIYDAAEDYLEKLIDRSMIQVATKRLDGGVKTCRIHDLVRDLCISESRRDKLFDIYSIDNNVSLNRKSRRLSIQSQSVEPPNFDLSPCARSLFFFGVFLNPISKSVSEQIFKSMKFIRVLYLFELKISKIPSQIEELIFLRCLVINCFIHNVSSSIWNFRYLETLHLEFRGLWSLPKGIWSLMKNLRYLYLDYWMGFDLCNIPRKSLMGEPFWNLQVLSWLRVNKNTALVIARFPNLRKLGLCFDREFMEEDEEEKIMASIRRLESLQSIKISKCSTYRMEVGKRLNSLPSTLTKISLDYDHTRFEWDTFKVLARQPHLRVLKIKITNARPQTHEIRVVAGEFPQLQALKLRNLRIKTWEMEKDAMPNLHSLFISDEAVMLEYLPEELLCRSTLQLVEVIGKEVPDKLKTMLTDFKIKHPATPCKINITEGEFPMF</sequence>
<dbReference type="Pfam" id="PF23559">
    <property type="entry name" value="WHD_DRP"/>
    <property type="match status" value="1"/>
</dbReference>
<dbReference type="Gene3D" id="3.40.50.300">
    <property type="entry name" value="P-loop containing nucleotide triphosphate hydrolases"/>
    <property type="match status" value="1"/>
</dbReference>
<dbReference type="InterPro" id="IPR044974">
    <property type="entry name" value="Disease_R_plants"/>
</dbReference>
<dbReference type="EMBL" id="VOIH02000009">
    <property type="protein sequence ID" value="KAF3437604.1"/>
    <property type="molecule type" value="Genomic_DNA"/>
</dbReference>
<dbReference type="GO" id="GO:0043531">
    <property type="term" value="F:ADP binding"/>
    <property type="evidence" value="ECO:0007669"/>
    <property type="project" value="InterPro"/>
</dbReference>
<dbReference type="AlphaFoldDB" id="A0A8K0GTB1"/>
<dbReference type="InterPro" id="IPR032675">
    <property type="entry name" value="LRR_dom_sf"/>
</dbReference>
<evidence type="ECO:0000256" key="2">
    <source>
        <dbReference type="ARBA" id="ARBA00022741"/>
    </source>
</evidence>
<dbReference type="FunFam" id="3.40.50.300:FF:001091">
    <property type="entry name" value="Probable disease resistance protein At1g61300"/>
    <property type="match status" value="1"/>
</dbReference>
<proteinExistence type="predicted"/>
<dbReference type="FunFam" id="1.10.10.10:FF:000322">
    <property type="entry name" value="Probable disease resistance protein At1g63360"/>
    <property type="match status" value="1"/>
</dbReference>
<dbReference type="Pfam" id="PF18052">
    <property type="entry name" value="Rx_N"/>
    <property type="match status" value="1"/>
</dbReference>
<dbReference type="PANTHER" id="PTHR23155">
    <property type="entry name" value="DISEASE RESISTANCE PROTEIN RP"/>
    <property type="match status" value="1"/>
</dbReference>
<dbReference type="InterPro" id="IPR058922">
    <property type="entry name" value="WHD_DRP"/>
</dbReference>
<gene>
    <name evidence="9" type="ORF">FNV43_RR20360</name>
</gene>
<dbReference type="InterPro" id="IPR038005">
    <property type="entry name" value="RX-like_CC"/>
</dbReference>
<dbReference type="InterPro" id="IPR027417">
    <property type="entry name" value="P-loop_NTPase"/>
</dbReference>
<evidence type="ECO:0000256" key="3">
    <source>
        <dbReference type="ARBA" id="ARBA00022821"/>
    </source>
</evidence>
<dbReference type="Pfam" id="PF00931">
    <property type="entry name" value="NB-ARC"/>
    <property type="match status" value="1"/>
</dbReference>
<name>A0A8K0GTB1_9ROSA</name>
<organism evidence="9 10">
    <name type="scientific">Rhamnella rubrinervis</name>
    <dbReference type="NCBI Taxonomy" id="2594499"/>
    <lineage>
        <taxon>Eukaryota</taxon>
        <taxon>Viridiplantae</taxon>
        <taxon>Streptophyta</taxon>
        <taxon>Embryophyta</taxon>
        <taxon>Tracheophyta</taxon>
        <taxon>Spermatophyta</taxon>
        <taxon>Magnoliopsida</taxon>
        <taxon>eudicotyledons</taxon>
        <taxon>Gunneridae</taxon>
        <taxon>Pentapetalae</taxon>
        <taxon>rosids</taxon>
        <taxon>fabids</taxon>
        <taxon>Rosales</taxon>
        <taxon>Rhamnaceae</taxon>
        <taxon>rhamnoid group</taxon>
        <taxon>Rhamneae</taxon>
        <taxon>Rhamnella</taxon>
    </lineage>
</organism>
<dbReference type="OrthoDB" id="3027644at2759"/>
<dbReference type="InterPro" id="IPR042197">
    <property type="entry name" value="Apaf_helical"/>
</dbReference>
<accession>A0A8K0GTB1</accession>
<evidence type="ECO:0000259" key="6">
    <source>
        <dbReference type="Pfam" id="PF18052"/>
    </source>
</evidence>
<dbReference type="GO" id="GO:0098542">
    <property type="term" value="P:defense response to other organism"/>
    <property type="evidence" value="ECO:0007669"/>
    <property type="project" value="TreeGrafter"/>
</dbReference>
<dbReference type="InterPro" id="IPR002182">
    <property type="entry name" value="NB-ARC"/>
</dbReference>
<evidence type="ECO:0000259" key="5">
    <source>
        <dbReference type="Pfam" id="PF00931"/>
    </source>
</evidence>
<dbReference type="Proteomes" id="UP000796880">
    <property type="component" value="Unassembled WGS sequence"/>
</dbReference>
<keyword evidence="10" id="KW-1185">Reference proteome</keyword>
<evidence type="ECO:0000259" key="8">
    <source>
        <dbReference type="Pfam" id="PF23598"/>
    </source>
</evidence>
<evidence type="ECO:0000313" key="10">
    <source>
        <dbReference type="Proteomes" id="UP000796880"/>
    </source>
</evidence>
<reference evidence="9" key="1">
    <citation type="submission" date="2020-03" db="EMBL/GenBank/DDBJ databases">
        <title>A high-quality chromosome-level genome assembly of a woody plant with both climbing and erect habits, Rhamnella rubrinervis.</title>
        <authorList>
            <person name="Lu Z."/>
            <person name="Yang Y."/>
            <person name="Zhu X."/>
            <person name="Sun Y."/>
        </authorList>
    </citation>
    <scope>NUCLEOTIDE SEQUENCE</scope>
    <source>
        <strain evidence="9">BYM</strain>
        <tissue evidence="9">Leaf</tissue>
    </source>
</reference>
<feature type="domain" description="NB-ARC" evidence="5">
    <location>
        <begin position="163"/>
        <end position="333"/>
    </location>
</feature>